<evidence type="ECO:0000313" key="4">
    <source>
        <dbReference type="Proteomes" id="UP001501009"/>
    </source>
</evidence>
<feature type="transmembrane region" description="Helical" evidence="1">
    <location>
        <begin position="26"/>
        <end position="48"/>
    </location>
</feature>
<proteinExistence type="predicted"/>
<dbReference type="PANTHER" id="PTHR34473:SF2">
    <property type="entry name" value="UPF0699 TRANSMEMBRANE PROTEIN YDBT"/>
    <property type="match status" value="1"/>
</dbReference>
<dbReference type="InterPro" id="IPR005182">
    <property type="entry name" value="YdbS-like_PH"/>
</dbReference>
<organism evidence="3 4">
    <name type="scientific">Streptomyces coacervatus</name>
    <dbReference type="NCBI Taxonomy" id="647381"/>
    <lineage>
        <taxon>Bacteria</taxon>
        <taxon>Bacillati</taxon>
        <taxon>Actinomycetota</taxon>
        <taxon>Actinomycetes</taxon>
        <taxon>Kitasatosporales</taxon>
        <taxon>Streptomycetaceae</taxon>
        <taxon>Streptomyces</taxon>
    </lineage>
</organism>
<feature type="transmembrane region" description="Helical" evidence="1">
    <location>
        <begin position="192"/>
        <end position="211"/>
    </location>
</feature>
<evidence type="ECO:0000256" key="1">
    <source>
        <dbReference type="SAM" id="Phobius"/>
    </source>
</evidence>
<evidence type="ECO:0000259" key="2">
    <source>
        <dbReference type="Pfam" id="PF03703"/>
    </source>
</evidence>
<dbReference type="Pfam" id="PF03703">
    <property type="entry name" value="bPH_2"/>
    <property type="match status" value="2"/>
</dbReference>
<keyword evidence="4" id="KW-1185">Reference proteome</keyword>
<gene>
    <name evidence="3" type="ORF">GCM10022403_005940</name>
</gene>
<sequence length="522" mass="57243">MTQQTVVDHTVATEPADSWQRLNARLILVHLSVLAAPVASWAGTLLVAGGTLNLQALITLGSLAITALVVTGIGLMRFLTTRYRITDGKIELRSGLLFRSHRSVRLDRIRGVDLTANPVHRLFGLTSVRIGTGDQTSASSRRLSLDGVSRAQGAELRQRLLSRRDAVRGPVADEHDATIADLDWSWIRYAPLTVWGVGSVLLGVGTVYRTLHEMRIDPLELGFVKDIEHRYGSVPLWFGILVTVLILVVIGVICSTATFTEGWYGYRLEREEPGTLRVRRGLLVTRSVSIEERRLRGVELGETMLLRWAGGARLNAVASGLGDRDENSKRRMLTPPAPRAEALRVAADVLGETESPTEVTRLQPHPRVALRRRVNRGLTVTALITAVPAVLGALLWTPLLYVAAACAVLLLPVTAVLALDAYRALGHGLNDRYLVTRYGTFSRRTVALQREAIIGWSVSRSFFQRRAGLLTLGAATEAGDHCYKVRDVAVPEGLSLAEEAVPGLLAPFLERQPAARRGHRRR</sequence>
<reference evidence="4" key="1">
    <citation type="journal article" date="2019" name="Int. J. Syst. Evol. Microbiol.">
        <title>The Global Catalogue of Microorganisms (GCM) 10K type strain sequencing project: providing services to taxonomists for standard genome sequencing and annotation.</title>
        <authorList>
            <consortium name="The Broad Institute Genomics Platform"/>
            <consortium name="The Broad Institute Genome Sequencing Center for Infectious Disease"/>
            <person name="Wu L."/>
            <person name="Ma J."/>
        </authorList>
    </citation>
    <scope>NUCLEOTIDE SEQUENCE [LARGE SCALE GENOMIC DNA]</scope>
    <source>
        <strain evidence="4">JCM 17138</strain>
    </source>
</reference>
<name>A0ABP7GRZ5_9ACTN</name>
<feature type="transmembrane region" description="Helical" evidence="1">
    <location>
        <begin position="402"/>
        <end position="422"/>
    </location>
</feature>
<keyword evidence="1" id="KW-1133">Transmembrane helix</keyword>
<feature type="transmembrane region" description="Helical" evidence="1">
    <location>
        <begin position="377"/>
        <end position="396"/>
    </location>
</feature>
<feature type="transmembrane region" description="Helical" evidence="1">
    <location>
        <begin position="54"/>
        <end position="79"/>
    </location>
</feature>
<feature type="domain" description="YdbS-like PH" evidence="2">
    <location>
        <begin position="80"/>
        <end position="159"/>
    </location>
</feature>
<dbReference type="RefSeq" id="WP_275781249.1">
    <property type="nucleotide sequence ID" value="NZ_BAABDE010000003.1"/>
</dbReference>
<keyword evidence="1" id="KW-0812">Transmembrane</keyword>
<dbReference type="PANTHER" id="PTHR34473">
    <property type="entry name" value="UPF0699 TRANSMEMBRANE PROTEIN YDBS"/>
    <property type="match status" value="1"/>
</dbReference>
<comment type="caution">
    <text evidence="3">The sequence shown here is derived from an EMBL/GenBank/DDBJ whole genome shotgun (WGS) entry which is preliminary data.</text>
</comment>
<keyword evidence="1" id="KW-0472">Membrane</keyword>
<dbReference type="PIRSF" id="PIRSF026631">
    <property type="entry name" value="UCP026631"/>
    <property type="match status" value="1"/>
</dbReference>
<dbReference type="InterPro" id="IPR014529">
    <property type="entry name" value="UCP026631"/>
</dbReference>
<accession>A0ABP7GRZ5</accession>
<feature type="transmembrane region" description="Helical" evidence="1">
    <location>
        <begin position="236"/>
        <end position="260"/>
    </location>
</feature>
<protein>
    <submittedName>
        <fullName evidence="3">PH domain-containing protein</fullName>
    </submittedName>
</protein>
<dbReference type="Proteomes" id="UP001501009">
    <property type="component" value="Unassembled WGS sequence"/>
</dbReference>
<evidence type="ECO:0000313" key="3">
    <source>
        <dbReference type="EMBL" id="GAA3773683.1"/>
    </source>
</evidence>
<dbReference type="EMBL" id="BAABDE010000003">
    <property type="protein sequence ID" value="GAA3773683.1"/>
    <property type="molecule type" value="Genomic_DNA"/>
</dbReference>
<feature type="domain" description="YdbS-like PH" evidence="2">
    <location>
        <begin position="422"/>
        <end position="498"/>
    </location>
</feature>